<name>A0A822Z4Q9_NELNU</name>
<feature type="domain" description="OVATE" evidence="7">
    <location>
        <begin position="1"/>
        <end position="45"/>
    </location>
</feature>
<keyword evidence="9" id="KW-1185">Reference proteome</keyword>
<reference evidence="8 9" key="1">
    <citation type="journal article" date="2020" name="Mol. Biol. Evol.">
        <title>Distinct Expression and Methylation Patterns for Genes with Different Fates following a Single Whole-Genome Duplication in Flowering Plants.</title>
        <authorList>
            <person name="Shi T."/>
            <person name="Rahmani R.S."/>
            <person name="Gugger P.F."/>
            <person name="Wang M."/>
            <person name="Li H."/>
            <person name="Zhang Y."/>
            <person name="Li Z."/>
            <person name="Wang Q."/>
            <person name="Van de Peer Y."/>
            <person name="Marchal K."/>
            <person name="Chen J."/>
        </authorList>
    </citation>
    <scope>NUCLEOTIDE SEQUENCE [LARGE SCALE GENOMIC DNA]</scope>
    <source>
        <tissue evidence="8">Leaf</tissue>
    </source>
</reference>
<dbReference type="PANTHER" id="PTHR33057">
    <property type="entry name" value="TRANSCRIPTION REPRESSOR OFP7-RELATED"/>
    <property type="match status" value="1"/>
</dbReference>
<dbReference type="InterPro" id="IPR038933">
    <property type="entry name" value="Ovate"/>
</dbReference>
<comment type="function">
    <text evidence="6">Transcriptional repressor that regulates multiple aspects of plant growth and development.</text>
</comment>
<keyword evidence="5 6" id="KW-0539">Nucleus</keyword>
<accession>A0A822Z4Q9</accession>
<proteinExistence type="predicted"/>
<evidence type="ECO:0000256" key="2">
    <source>
        <dbReference type="ARBA" id="ARBA00022491"/>
    </source>
</evidence>
<dbReference type="Pfam" id="PF04844">
    <property type="entry name" value="Ovate"/>
    <property type="match status" value="1"/>
</dbReference>
<keyword evidence="2 6" id="KW-0678">Repressor</keyword>
<evidence type="ECO:0000256" key="4">
    <source>
        <dbReference type="ARBA" id="ARBA00023163"/>
    </source>
</evidence>
<sequence length="51" mass="6092">MVEMIIEKPIFAAKDLEQLLQCFLSLKSFHYHKVIVEVFSEIWEALFSNLY</sequence>
<organism evidence="8 9">
    <name type="scientific">Nelumbo nucifera</name>
    <name type="common">Sacred lotus</name>
    <dbReference type="NCBI Taxonomy" id="4432"/>
    <lineage>
        <taxon>Eukaryota</taxon>
        <taxon>Viridiplantae</taxon>
        <taxon>Streptophyta</taxon>
        <taxon>Embryophyta</taxon>
        <taxon>Tracheophyta</taxon>
        <taxon>Spermatophyta</taxon>
        <taxon>Magnoliopsida</taxon>
        <taxon>Proteales</taxon>
        <taxon>Nelumbonaceae</taxon>
        <taxon>Nelumbo</taxon>
    </lineage>
</organism>
<evidence type="ECO:0000313" key="9">
    <source>
        <dbReference type="Proteomes" id="UP000607653"/>
    </source>
</evidence>
<evidence type="ECO:0000256" key="6">
    <source>
        <dbReference type="RuleBase" id="RU367028"/>
    </source>
</evidence>
<gene>
    <name evidence="8" type="ORF">HUJ06_012993</name>
</gene>
<dbReference type="EMBL" id="DUZY01000005">
    <property type="protein sequence ID" value="DAD38671.1"/>
    <property type="molecule type" value="Genomic_DNA"/>
</dbReference>
<evidence type="ECO:0000256" key="5">
    <source>
        <dbReference type="ARBA" id="ARBA00023242"/>
    </source>
</evidence>
<comment type="caution">
    <text evidence="8">The sequence shown here is derived from an EMBL/GenBank/DDBJ whole genome shotgun (WGS) entry which is preliminary data.</text>
</comment>
<dbReference type="InterPro" id="IPR006458">
    <property type="entry name" value="Ovate_C"/>
</dbReference>
<keyword evidence="3 6" id="KW-0805">Transcription regulation</keyword>
<evidence type="ECO:0000313" key="8">
    <source>
        <dbReference type="EMBL" id="DAD38671.1"/>
    </source>
</evidence>
<comment type="subcellular location">
    <subcellularLocation>
        <location evidence="1 6">Nucleus</location>
    </subcellularLocation>
</comment>
<evidence type="ECO:0000259" key="7">
    <source>
        <dbReference type="PROSITE" id="PS51754"/>
    </source>
</evidence>
<keyword evidence="4 6" id="KW-0804">Transcription</keyword>
<protein>
    <recommendedName>
        <fullName evidence="6">Transcription repressor</fullName>
    </recommendedName>
    <alternativeName>
        <fullName evidence="6">Ovate family protein</fullName>
    </alternativeName>
</protein>
<evidence type="ECO:0000256" key="1">
    <source>
        <dbReference type="ARBA" id="ARBA00004123"/>
    </source>
</evidence>
<evidence type="ECO:0000256" key="3">
    <source>
        <dbReference type="ARBA" id="ARBA00023015"/>
    </source>
</evidence>
<dbReference type="Proteomes" id="UP000607653">
    <property type="component" value="Unassembled WGS sequence"/>
</dbReference>
<dbReference type="GO" id="GO:0005634">
    <property type="term" value="C:nucleus"/>
    <property type="evidence" value="ECO:0007669"/>
    <property type="project" value="UniProtKB-SubCell"/>
</dbReference>
<dbReference type="AlphaFoldDB" id="A0A822Z4Q9"/>
<dbReference type="NCBIfam" id="TIGR01568">
    <property type="entry name" value="A_thal_3678"/>
    <property type="match status" value="1"/>
</dbReference>
<dbReference type="PROSITE" id="PS51754">
    <property type="entry name" value="OVATE"/>
    <property type="match status" value="1"/>
</dbReference>
<dbReference type="GO" id="GO:0045892">
    <property type="term" value="P:negative regulation of DNA-templated transcription"/>
    <property type="evidence" value="ECO:0007669"/>
    <property type="project" value="UniProtKB-UniRule"/>
</dbReference>
<dbReference type="PANTHER" id="PTHR33057:SF17">
    <property type="entry name" value="TRANSCRIPTION REPRESSOR OFP8"/>
    <property type="match status" value="1"/>
</dbReference>